<dbReference type="Proteomes" id="UP001234989">
    <property type="component" value="Chromosome 10"/>
</dbReference>
<evidence type="ECO:0000313" key="1">
    <source>
        <dbReference type="EMBL" id="WMV51142.1"/>
    </source>
</evidence>
<dbReference type="AlphaFoldDB" id="A0AAF0URE2"/>
<protein>
    <submittedName>
        <fullName evidence="1">Uncharacterized protein</fullName>
    </submittedName>
</protein>
<organism evidence="1 2">
    <name type="scientific">Solanum verrucosum</name>
    <dbReference type="NCBI Taxonomy" id="315347"/>
    <lineage>
        <taxon>Eukaryota</taxon>
        <taxon>Viridiplantae</taxon>
        <taxon>Streptophyta</taxon>
        <taxon>Embryophyta</taxon>
        <taxon>Tracheophyta</taxon>
        <taxon>Spermatophyta</taxon>
        <taxon>Magnoliopsida</taxon>
        <taxon>eudicotyledons</taxon>
        <taxon>Gunneridae</taxon>
        <taxon>Pentapetalae</taxon>
        <taxon>asterids</taxon>
        <taxon>lamiids</taxon>
        <taxon>Solanales</taxon>
        <taxon>Solanaceae</taxon>
        <taxon>Solanoideae</taxon>
        <taxon>Solaneae</taxon>
        <taxon>Solanum</taxon>
    </lineage>
</organism>
<reference evidence="1" key="1">
    <citation type="submission" date="2023-08" db="EMBL/GenBank/DDBJ databases">
        <title>A de novo genome assembly of Solanum verrucosum Schlechtendal, a Mexican diploid species geographically isolated from the other diploid A-genome species in potato relatives.</title>
        <authorList>
            <person name="Hosaka K."/>
        </authorList>
    </citation>
    <scope>NUCLEOTIDE SEQUENCE</scope>
    <source>
        <tissue evidence="1">Young leaves</tissue>
    </source>
</reference>
<dbReference type="EMBL" id="CP133621">
    <property type="protein sequence ID" value="WMV51142.1"/>
    <property type="molecule type" value="Genomic_DNA"/>
</dbReference>
<sequence>MQRDYDMSVLYHLGKANVVADALSRLYKGIVAHVEEKKKELAKDFHRLGFLGVSLTNMSNSGVIVQNRSKSSLVAEVKKKTR</sequence>
<accession>A0AAF0URE2</accession>
<proteinExistence type="predicted"/>
<evidence type="ECO:0000313" key="2">
    <source>
        <dbReference type="Proteomes" id="UP001234989"/>
    </source>
</evidence>
<keyword evidence="2" id="KW-1185">Reference proteome</keyword>
<gene>
    <name evidence="1" type="ORF">MTR67_044527</name>
</gene>
<name>A0AAF0URE2_SOLVR</name>